<reference evidence="1 2" key="1">
    <citation type="journal article" date="2014" name="Agronomy (Basel)">
        <title>A Draft Genome Sequence for Ensete ventricosum, the Drought-Tolerant Tree Against Hunger.</title>
        <authorList>
            <person name="Harrison J."/>
            <person name="Moore K.A."/>
            <person name="Paszkiewicz K."/>
            <person name="Jones T."/>
            <person name="Grant M."/>
            <person name="Ambacheew D."/>
            <person name="Muzemil S."/>
            <person name="Studholme D.J."/>
        </authorList>
    </citation>
    <scope>NUCLEOTIDE SEQUENCE [LARGE SCALE GENOMIC DNA]</scope>
</reference>
<proteinExistence type="predicted"/>
<name>A0A426XZL0_ENSVE</name>
<evidence type="ECO:0000313" key="1">
    <source>
        <dbReference type="EMBL" id="RRT44902.1"/>
    </source>
</evidence>
<evidence type="ECO:0000313" key="2">
    <source>
        <dbReference type="Proteomes" id="UP000287651"/>
    </source>
</evidence>
<dbReference type="Proteomes" id="UP000287651">
    <property type="component" value="Unassembled WGS sequence"/>
</dbReference>
<protein>
    <submittedName>
        <fullName evidence="1">Uncharacterized protein</fullName>
    </submittedName>
</protein>
<gene>
    <name evidence="1" type="ORF">B296_00055481</name>
</gene>
<sequence length="59" mass="6930">MDMERHQDTRNTSLIPSVRTLVDYKLRGDLYRGSAPLELYRGSLLQSVAQRLHKRLFNL</sequence>
<dbReference type="AlphaFoldDB" id="A0A426XZL0"/>
<comment type="caution">
    <text evidence="1">The sequence shown here is derived from an EMBL/GenBank/DDBJ whole genome shotgun (WGS) entry which is preliminary data.</text>
</comment>
<dbReference type="EMBL" id="AMZH03016169">
    <property type="protein sequence ID" value="RRT44902.1"/>
    <property type="molecule type" value="Genomic_DNA"/>
</dbReference>
<accession>A0A426XZL0</accession>
<organism evidence="1 2">
    <name type="scientific">Ensete ventricosum</name>
    <name type="common">Abyssinian banana</name>
    <name type="synonym">Musa ensete</name>
    <dbReference type="NCBI Taxonomy" id="4639"/>
    <lineage>
        <taxon>Eukaryota</taxon>
        <taxon>Viridiplantae</taxon>
        <taxon>Streptophyta</taxon>
        <taxon>Embryophyta</taxon>
        <taxon>Tracheophyta</taxon>
        <taxon>Spermatophyta</taxon>
        <taxon>Magnoliopsida</taxon>
        <taxon>Liliopsida</taxon>
        <taxon>Zingiberales</taxon>
        <taxon>Musaceae</taxon>
        <taxon>Ensete</taxon>
    </lineage>
</organism>